<dbReference type="Proteomes" id="UP000489600">
    <property type="component" value="Unassembled WGS sequence"/>
</dbReference>
<accession>A0A565AYJ6</accession>
<gene>
    <name evidence="1" type="ORF">ANE_LOCUS4588</name>
</gene>
<dbReference type="OrthoDB" id="278212at2759"/>
<proteinExistence type="predicted"/>
<organism evidence="1 2">
    <name type="scientific">Arabis nemorensis</name>
    <dbReference type="NCBI Taxonomy" id="586526"/>
    <lineage>
        <taxon>Eukaryota</taxon>
        <taxon>Viridiplantae</taxon>
        <taxon>Streptophyta</taxon>
        <taxon>Embryophyta</taxon>
        <taxon>Tracheophyta</taxon>
        <taxon>Spermatophyta</taxon>
        <taxon>Magnoliopsida</taxon>
        <taxon>eudicotyledons</taxon>
        <taxon>Gunneridae</taxon>
        <taxon>Pentapetalae</taxon>
        <taxon>rosids</taxon>
        <taxon>malvids</taxon>
        <taxon>Brassicales</taxon>
        <taxon>Brassicaceae</taxon>
        <taxon>Arabideae</taxon>
        <taxon>Arabis</taxon>
    </lineage>
</organism>
<dbReference type="AlphaFoldDB" id="A0A565AYJ6"/>
<keyword evidence="2" id="KW-1185">Reference proteome</keyword>
<comment type="caution">
    <text evidence="1">The sequence shown here is derived from an EMBL/GenBank/DDBJ whole genome shotgun (WGS) entry which is preliminary data.</text>
</comment>
<protein>
    <submittedName>
        <fullName evidence="1">Uncharacterized protein</fullName>
    </submittedName>
</protein>
<reference evidence="1" key="1">
    <citation type="submission" date="2019-07" db="EMBL/GenBank/DDBJ databases">
        <authorList>
            <person name="Dittberner H."/>
        </authorList>
    </citation>
    <scope>NUCLEOTIDE SEQUENCE [LARGE SCALE GENOMIC DNA]</scope>
</reference>
<dbReference type="EMBL" id="CABITT030000002">
    <property type="protein sequence ID" value="VVA94143.1"/>
    <property type="molecule type" value="Genomic_DNA"/>
</dbReference>
<sequence>MAMAVAPILPQTLDSSPKMSFSTVIRRALSTFATLAFRAARFRVCFRTGAVSAQRLILGNQLNRGSVISFSRFSTESSLTKTTADKNLVSVLESEIEWAAFEEAYDNVLEEKQEGFPFEIIDSPGERVVFRVSSMAQGYQGFC</sequence>
<name>A0A565AYJ6_9BRAS</name>
<evidence type="ECO:0000313" key="2">
    <source>
        <dbReference type="Proteomes" id="UP000489600"/>
    </source>
</evidence>
<evidence type="ECO:0000313" key="1">
    <source>
        <dbReference type="EMBL" id="VVA94143.1"/>
    </source>
</evidence>